<keyword evidence="2" id="KW-1185">Reference proteome</keyword>
<dbReference type="Pfam" id="PF10043">
    <property type="entry name" value="DUF2279"/>
    <property type="match status" value="1"/>
</dbReference>
<organism evidence="1 2">
    <name type="scientific">Pontiella sulfatireligans</name>
    <dbReference type="NCBI Taxonomy" id="2750658"/>
    <lineage>
        <taxon>Bacteria</taxon>
        <taxon>Pseudomonadati</taxon>
        <taxon>Kiritimatiellota</taxon>
        <taxon>Kiritimatiellia</taxon>
        <taxon>Kiritimatiellales</taxon>
        <taxon>Pontiellaceae</taxon>
        <taxon>Pontiella</taxon>
    </lineage>
</organism>
<dbReference type="EMBL" id="CAAHFH010000002">
    <property type="protein sequence ID" value="VGO22754.1"/>
    <property type="molecule type" value="Genomic_DNA"/>
</dbReference>
<protein>
    <recommendedName>
        <fullName evidence="3">DUF2279 domain-containing protein</fullName>
    </recommendedName>
</protein>
<gene>
    <name evidence="1" type="ORF">SCARR_04850</name>
</gene>
<evidence type="ECO:0008006" key="3">
    <source>
        <dbReference type="Google" id="ProtNLM"/>
    </source>
</evidence>
<name>A0A6C2UUA7_9BACT</name>
<dbReference type="AlphaFoldDB" id="A0A6C2UUA7"/>
<evidence type="ECO:0000313" key="2">
    <source>
        <dbReference type="Proteomes" id="UP000346198"/>
    </source>
</evidence>
<proteinExistence type="predicted"/>
<evidence type="ECO:0000313" key="1">
    <source>
        <dbReference type="EMBL" id="VGO22754.1"/>
    </source>
</evidence>
<accession>A0A6C2UUA7</accession>
<dbReference type="RefSeq" id="WP_136064364.1">
    <property type="nucleotide sequence ID" value="NZ_CAAHFH010000002.1"/>
</dbReference>
<dbReference type="Proteomes" id="UP000346198">
    <property type="component" value="Unassembled WGS sequence"/>
</dbReference>
<sequence length="293" mass="32915">MDGIFHRKPSAFERSATRGVNGGMMRVLIFALFMNFPAFGSTDSATNAPPSGIEEKSRNRLVLGTTAVGVGAVTVWGIAQWDYFSKVPSAGEEGWFGKDTDEGGMDKLGHLYTSYVMAHGISCWYETRDFSRDEAAFYGSLTSFAVMGGMELGDSFSDYGFSCEDMVMNASGCLLGWLLYSRPDLASKIDLRWEYGLKPTKGDVVTDYENSKFLLALKLNGFKSMQKNPWRHIELHLGYHTEGFDDKHKDNERVPYVGVGVNFTDWFRRRGCEKTATVFNYMQLPYTAANYEF</sequence>
<dbReference type="InterPro" id="IPR018736">
    <property type="entry name" value="DUF2279_periplasmic_lipo"/>
</dbReference>
<reference evidence="1 2" key="1">
    <citation type="submission" date="2019-04" db="EMBL/GenBank/DDBJ databases">
        <authorList>
            <person name="Van Vliet M D."/>
        </authorList>
    </citation>
    <scope>NUCLEOTIDE SEQUENCE [LARGE SCALE GENOMIC DNA]</scope>
    <source>
        <strain evidence="1 2">F21</strain>
    </source>
</reference>